<proteinExistence type="predicted"/>
<evidence type="ECO:0000313" key="1">
    <source>
        <dbReference type="EMBL" id="KAH3728573.1"/>
    </source>
</evidence>
<dbReference type="AlphaFoldDB" id="A0A9D4CQI6"/>
<accession>A0A9D4CQI6</accession>
<dbReference type="Proteomes" id="UP000828390">
    <property type="component" value="Unassembled WGS sequence"/>
</dbReference>
<organism evidence="1 2">
    <name type="scientific">Dreissena polymorpha</name>
    <name type="common">Zebra mussel</name>
    <name type="synonym">Mytilus polymorpha</name>
    <dbReference type="NCBI Taxonomy" id="45954"/>
    <lineage>
        <taxon>Eukaryota</taxon>
        <taxon>Metazoa</taxon>
        <taxon>Spiralia</taxon>
        <taxon>Lophotrochozoa</taxon>
        <taxon>Mollusca</taxon>
        <taxon>Bivalvia</taxon>
        <taxon>Autobranchia</taxon>
        <taxon>Heteroconchia</taxon>
        <taxon>Euheterodonta</taxon>
        <taxon>Imparidentia</taxon>
        <taxon>Neoheterodontei</taxon>
        <taxon>Myida</taxon>
        <taxon>Dreissenoidea</taxon>
        <taxon>Dreissenidae</taxon>
        <taxon>Dreissena</taxon>
    </lineage>
</organism>
<dbReference type="EMBL" id="JAIWYP010000012">
    <property type="protein sequence ID" value="KAH3728573.1"/>
    <property type="molecule type" value="Genomic_DNA"/>
</dbReference>
<comment type="caution">
    <text evidence="1">The sequence shown here is derived from an EMBL/GenBank/DDBJ whole genome shotgun (WGS) entry which is preliminary data.</text>
</comment>
<reference evidence="1" key="2">
    <citation type="submission" date="2020-11" db="EMBL/GenBank/DDBJ databases">
        <authorList>
            <person name="McCartney M.A."/>
            <person name="Auch B."/>
            <person name="Kono T."/>
            <person name="Mallez S."/>
            <person name="Becker A."/>
            <person name="Gohl D.M."/>
            <person name="Silverstein K.A.T."/>
            <person name="Koren S."/>
            <person name="Bechman K.B."/>
            <person name="Herman A."/>
            <person name="Abrahante J.E."/>
            <person name="Garbe J."/>
        </authorList>
    </citation>
    <scope>NUCLEOTIDE SEQUENCE</scope>
    <source>
        <strain evidence="1">Duluth1</strain>
        <tissue evidence="1">Whole animal</tissue>
    </source>
</reference>
<name>A0A9D4CQI6_DREPO</name>
<sequence>MCALPVGLIVAPSYEGPFELSSAMMCVRLGMCRGLPMGWPRVTPVQWEPITILPLGDVTLVLLALPPWHLPV</sequence>
<reference evidence="1" key="1">
    <citation type="journal article" date="2019" name="bioRxiv">
        <title>The Genome of the Zebra Mussel, Dreissena polymorpha: A Resource for Invasive Species Research.</title>
        <authorList>
            <person name="McCartney M.A."/>
            <person name="Auch B."/>
            <person name="Kono T."/>
            <person name="Mallez S."/>
            <person name="Zhang Y."/>
            <person name="Obille A."/>
            <person name="Becker A."/>
            <person name="Abrahante J.E."/>
            <person name="Garbe J."/>
            <person name="Badalamenti J.P."/>
            <person name="Herman A."/>
            <person name="Mangelson H."/>
            <person name="Liachko I."/>
            <person name="Sullivan S."/>
            <person name="Sone E.D."/>
            <person name="Koren S."/>
            <person name="Silverstein K.A.T."/>
            <person name="Beckman K.B."/>
            <person name="Gohl D.M."/>
        </authorList>
    </citation>
    <scope>NUCLEOTIDE SEQUENCE</scope>
    <source>
        <strain evidence="1">Duluth1</strain>
        <tissue evidence="1">Whole animal</tissue>
    </source>
</reference>
<keyword evidence="2" id="KW-1185">Reference proteome</keyword>
<evidence type="ECO:0000313" key="2">
    <source>
        <dbReference type="Proteomes" id="UP000828390"/>
    </source>
</evidence>
<protein>
    <submittedName>
        <fullName evidence="1">Uncharacterized protein</fullName>
    </submittedName>
</protein>
<gene>
    <name evidence="1" type="ORF">DPMN_054531</name>
</gene>